<dbReference type="GO" id="GO:0016757">
    <property type="term" value="F:glycosyltransferase activity"/>
    <property type="evidence" value="ECO:0007669"/>
    <property type="project" value="InterPro"/>
</dbReference>
<evidence type="ECO:0000313" key="5">
    <source>
        <dbReference type="EMBL" id="NHC38188.1"/>
    </source>
</evidence>
<reference evidence="5 6" key="1">
    <citation type="journal article" date="2015" name="Genome Announc.">
        <title>Draft Genome Sequence of the Terrestrial Cyanobacterium Scytonema millei VB511283, Isolated from Eastern India.</title>
        <authorList>
            <person name="Sen D."/>
            <person name="Chandrababunaidu M.M."/>
            <person name="Singh D."/>
            <person name="Sanghi N."/>
            <person name="Ghorai A."/>
            <person name="Mishra G.P."/>
            <person name="Madduluri M."/>
            <person name="Adhikary S.P."/>
            <person name="Tripathy S."/>
        </authorList>
    </citation>
    <scope>NUCLEOTIDE SEQUENCE [LARGE SCALE GENOMIC DNA]</scope>
    <source>
        <strain evidence="5 6">VB511283</strain>
    </source>
</reference>
<dbReference type="InterPro" id="IPR001296">
    <property type="entry name" value="Glyco_trans_1"/>
</dbReference>
<protein>
    <submittedName>
        <fullName evidence="5">Glycosyltransferase family 4 protein</fullName>
    </submittedName>
</protein>
<dbReference type="InterPro" id="IPR028098">
    <property type="entry name" value="Glyco_trans_4-like_N"/>
</dbReference>
<keyword evidence="2" id="KW-0812">Transmembrane</keyword>
<dbReference type="Gene3D" id="3.40.50.2000">
    <property type="entry name" value="Glycogen Phosphorylase B"/>
    <property type="match status" value="2"/>
</dbReference>
<dbReference type="Pfam" id="PF13579">
    <property type="entry name" value="Glyco_trans_4_4"/>
    <property type="match status" value="1"/>
</dbReference>
<dbReference type="OrthoDB" id="9811902at2"/>
<proteinExistence type="predicted"/>
<evidence type="ECO:0000313" key="6">
    <source>
        <dbReference type="Proteomes" id="UP000031532"/>
    </source>
</evidence>
<keyword evidence="2" id="KW-0472">Membrane</keyword>
<evidence type="ECO:0000256" key="2">
    <source>
        <dbReference type="SAM" id="Phobius"/>
    </source>
</evidence>
<evidence type="ECO:0000259" key="4">
    <source>
        <dbReference type="Pfam" id="PF13579"/>
    </source>
</evidence>
<dbReference type="PANTHER" id="PTHR46401">
    <property type="entry name" value="GLYCOSYLTRANSFERASE WBBK-RELATED"/>
    <property type="match status" value="1"/>
</dbReference>
<name>A0A9X5I718_9CYAN</name>
<dbReference type="Proteomes" id="UP000031532">
    <property type="component" value="Unassembled WGS sequence"/>
</dbReference>
<feature type="transmembrane region" description="Helical" evidence="2">
    <location>
        <begin position="132"/>
        <end position="153"/>
    </location>
</feature>
<dbReference type="AlphaFoldDB" id="A0A9X5I718"/>
<feature type="domain" description="Glycosyl transferase family 1" evidence="3">
    <location>
        <begin position="251"/>
        <end position="410"/>
    </location>
</feature>
<keyword evidence="6" id="KW-1185">Reference proteome</keyword>
<gene>
    <name evidence="5" type="ORF">QH73_0026805</name>
</gene>
<dbReference type="GO" id="GO:0009103">
    <property type="term" value="P:lipopolysaccharide biosynthetic process"/>
    <property type="evidence" value="ECO:0007669"/>
    <property type="project" value="TreeGrafter"/>
</dbReference>
<evidence type="ECO:0000259" key="3">
    <source>
        <dbReference type="Pfam" id="PF00534"/>
    </source>
</evidence>
<dbReference type="RefSeq" id="WP_039713681.1">
    <property type="nucleotide sequence ID" value="NZ_JTJC03000017.1"/>
</dbReference>
<sequence length="455" mass="51647">MLDKYVQQEQIEKLKIFLPAQSKSKELAPSFNLNIITQFYPPDYAATGQLIEELAVNLGRLGIQVRVFTGQPGYAFKKHAAPIIERSEKILIRRSRTSRMWNARIRGKAINGCLFFFRAILHLLNKKNRGDLLLLTTAPAFLPIVGYIAKLLFGIPYVCLMYDLYPDVAVELDVLSKKNWLVRVWRLLNKKVWQNSEKIIVLSSTMREKILSHSPEMSEKIAVIHNWANPNWIVPIEKENNWFAQKYELVNTFTVQYSGNMGRCHELDTILEAARQLQDEPIQFVFIGGGAKFQSSLECVKKLGLNNCRFLPYQDKQDLPYSLTACDLSLVSISPKMEGIVAPSKLYGILAAGRPVAAICETHSYLRHLLRESGCGAAFNSGDASGLVQFIRRLKSDRELVNQMGMAGRQYLQFNFTPEIIAKQYSNVLQQAVLTAKKRIVRSRNNSVEAVTEES</sequence>
<comment type="caution">
    <text evidence="5">The sequence shown here is derived from an EMBL/GenBank/DDBJ whole genome shotgun (WGS) entry which is preliminary data.</text>
</comment>
<dbReference type="Pfam" id="PF00534">
    <property type="entry name" value="Glycos_transf_1"/>
    <property type="match status" value="1"/>
</dbReference>
<keyword evidence="2" id="KW-1133">Transmembrane helix</keyword>
<dbReference type="PANTHER" id="PTHR46401:SF2">
    <property type="entry name" value="GLYCOSYLTRANSFERASE WBBK-RELATED"/>
    <property type="match status" value="1"/>
</dbReference>
<dbReference type="CDD" id="cd03794">
    <property type="entry name" value="GT4_WbuB-like"/>
    <property type="match status" value="1"/>
</dbReference>
<dbReference type="SUPFAM" id="SSF53756">
    <property type="entry name" value="UDP-Glycosyltransferase/glycogen phosphorylase"/>
    <property type="match status" value="1"/>
</dbReference>
<dbReference type="EMBL" id="JTJC03000017">
    <property type="protein sequence ID" value="NHC38188.1"/>
    <property type="molecule type" value="Genomic_DNA"/>
</dbReference>
<evidence type="ECO:0000256" key="1">
    <source>
        <dbReference type="ARBA" id="ARBA00022679"/>
    </source>
</evidence>
<feature type="domain" description="Glycosyltransferase subfamily 4-like N-terminal" evidence="4">
    <location>
        <begin position="50"/>
        <end position="227"/>
    </location>
</feature>
<keyword evidence="1" id="KW-0808">Transferase</keyword>
<accession>A0A9X5I718</accession>
<organism evidence="5 6">
    <name type="scientific">Scytonema millei VB511283</name>
    <dbReference type="NCBI Taxonomy" id="1245923"/>
    <lineage>
        <taxon>Bacteria</taxon>
        <taxon>Bacillati</taxon>
        <taxon>Cyanobacteriota</taxon>
        <taxon>Cyanophyceae</taxon>
        <taxon>Nostocales</taxon>
        <taxon>Scytonemataceae</taxon>
        <taxon>Scytonema</taxon>
    </lineage>
</organism>